<feature type="transmembrane region" description="Helical" evidence="4">
    <location>
        <begin position="424"/>
        <end position="446"/>
    </location>
</feature>
<dbReference type="Pfam" id="PF07690">
    <property type="entry name" value="MFS_1"/>
    <property type="match status" value="1"/>
</dbReference>
<dbReference type="PROSITE" id="PS50850">
    <property type="entry name" value="MFS"/>
    <property type="match status" value="1"/>
</dbReference>
<dbReference type="GO" id="GO:0032218">
    <property type="term" value="P:riboflavin transport"/>
    <property type="evidence" value="ECO:0007669"/>
    <property type="project" value="TreeGrafter"/>
</dbReference>
<evidence type="ECO:0000256" key="1">
    <source>
        <dbReference type="ARBA" id="ARBA00004141"/>
    </source>
</evidence>
<feature type="transmembrane region" description="Helical" evidence="4">
    <location>
        <begin position="298"/>
        <end position="320"/>
    </location>
</feature>
<evidence type="ECO:0000259" key="5">
    <source>
        <dbReference type="PROSITE" id="PS50850"/>
    </source>
</evidence>
<accession>A0A9W6Z024</accession>
<dbReference type="AlphaFoldDB" id="A0A9W6Z024"/>
<dbReference type="InterPro" id="IPR050327">
    <property type="entry name" value="Proton-linked_MCT"/>
</dbReference>
<evidence type="ECO:0000313" key="7">
    <source>
        <dbReference type="Proteomes" id="UP001165063"/>
    </source>
</evidence>
<dbReference type="EMBL" id="BSXU01002428">
    <property type="protein sequence ID" value="GMG37465.1"/>
    <property type="molecule type" value="Genomic_DNA"/>
</dbReference>
<dbReference type="Gene3D" id="1.20.1250.20">
    <property type="entry name" value="MFS general substrate transporter like domains"/>
    <property type="match status" value="1"/>
</dbReference>
<evidence type="ECO:0000256" key="3">
    <source>
        <dbReference type="SAM" id="MobiDB-lite"/>
    </source>
</evidence>
<dbReference type="CDD" id="cd17352">
    <property type="entry name" value="MFS_MCT_SLC16"/>
    <property type="match status" value="1"/>
</dbReference>
<comment type="similarity">
    <text evidence="2">Belongs to the major facilitator superfamily. Monocarboxylate porter (TC 2.A.1.13) family.</text>
</comment>
<dbReference type="OrthoDB" id="6509908at2759"/>
<dbReference type="Proteomes" id="UP001165063">
    <property type="component" value="Unassembled WGS sequence"/>
</dbReference>
<name>A0A9W6Z024_AMBMO</name>
<protein>
    <submittedName>
        <fullName evidence="6">Unnamed protein product</fullName>
    </submittedName>
</protein>
<feature type="region of interest" description="Disordered" evidence="3">
    <location>
        <begin position="1"/>
        <end position="56"/>
    </location>
</feature>
<comment type="subcellular location">
    <subcellularLocation>
        <location evidence="1">Membrane</location>
        <topology evidence="1">Multi-pass membrane protein</topology>
    </subcellularLocation>
</comment>
<feature type="domain" description="Major facilitator superfamily (MFS) profile" evidence="5">
    <location>
        <begin position="85"/>
        <end position="488"/>
    </location>
</feature>
<dbReference type="PANTHER" id="PTHR11360:SF177">
    <property type="entry name" value="RIBOFLAVIN TRANSPORTER MCH5"/>
    <property type="match status" value="1"/>
</dbReference>
<dbReference type="GO" id="GO:0022857">
    <property type="term" value="F:transmembrane transporter activity"/>
    <property type="evidence" value="ECO:0007669"/>
    <property type="project" value="InterPro"/>
</dbReference>
<evidence type="ECO:0000256" key="2">
    <source>
        <dbReference type="ARBA" id="ARBA00006727"/>
    </source>
</evidence>
<feature type="transmembrane region" description="Helical" evidence="4">
    <location>
        <begin position="89"/>
        <end position="114"/>
    </location>
</feature>
<reference evidence="6" key="1">
    <citation type="submission" date="2023-04" db="EMBL/GenBank/DDBJ databases">
        <title>Ambrosiozyma monospora NBRC 1965.</title>
        <authorList>
            <person name="Ichikawa N."/>
            <person name="Sato H."/>
            <person name="Tonouchi N."/>
        </authorList>
    </citation>
    <scope>NUCLEOTIDE SEQUENCE</scope>
    <source>
        <strain evidence="6">NBRC 1965</strain>
    </source>
</reference>
<feature type="transmembrane region" description="Helical" evidence="4">
    <location>
        <begin position="389"/>
        <end position="412"/>
    </location>
</feature>
<keyword evidence="4" id="KW-0812">Transmembrane</keyword>
<sequence>MQETIEMNKLKSIETTEQKSSIQEFSDIEKGGQQKLQRRSKPMQPSTTNDTSMSQCEQPLLSGKGKNYDAYAHEDTDLFPEGGFEAWTVVLGSCFGLMTVFGIMQTISSIQLYIQSNQLKDVKISSISWVFSVYMFCNLSMGIISGPLFDCYGVKKVLVPGMVLNCGGLFACAYSTELWHFILSFGFAAGIGSGMMLNPLLAVISHWFLKKRGLAMGVSQMGSFSGIVFPIMLRSLYPKLGYSKTMIILASICAGLCVLSLAMVKDRNVHIADSETKEKSFWRNMRDMLDIAYFKDKTFTLATAALFFNEFSILLVITYISTYALVRGMSESSSYILLTVLNSAALVGKIVPNVIGDYIGRFNVMIIILLLMMISIFAIWLPYYNTAGLFIFAVLYGFGFGGSYSLTATVIAQISHTKKFASRFATSYFIVAFGNLISMPLGSQFINKQTVANYNRMIIFAGAACIASVVFLVWARFMIVGLTIKKFV</sequence>
<dbReference type="SUPFAM" id="SSF103473">
    <property type="entry name" value="MFS general substrate transporter"/>
    <property type="match status" value="1"/>
</dbReference>
<feature type="transmembrane region" description="Helical" evidence="4">
    <location>
        <begin position="126"/>
        <end position="145"/>
    </location>
</feature>
<feature type="transmembrane region" description="Helical" evidence="4">
    <location>
        <begin position="182"/>
        <end position="201"/>
    </location>
</feature>
<gene>
    <name evidence="6" type="ORF">Amon01_000481200</name>
</gene>
<dbReference type="GO" id="GO:0016020">
    <property type="term" value="C:membrane"/>
    <property type="evidence" value="ECO:0007669"/>
    <property type="project" value="UniProtKB-SubCell"/>
</dbReference>
<feature type="compositionally biased region" description="Basic and acidic residues" evidence="3">
    <location>
        <begin position="1"/>
        <end position="17"/>
    </location>
</feature>
<proteinExistence type="inferred from homology"/>
<dbReference type="InterPro" id="IPR011701">
    <property type="entry name" value="MFS"/>
</dbReference>
<feature type="transmembrane region" description="Helical" evidence="4">
    <location>
        <begin position="363"/>
        <end position="383"/>
    </location>
</feature>
<keyword evidence="7" id="KW-1185">Reference proteome</keyword>
<feature type="transmembrane region" description="Helical" evidence="4">
    <location>
        <begin position="157"/>
        <end position="176"/>
    </location>
</feature>
<feature type="transmembrane region" description="Helical" evidence="4">
    <location>
        <begin position="458"/>
        <end position="484"/>
    </location>
</feature>
<evidence type="ECO:0000256" key="4">
    <source>
        <dbReference type="SAM" id="Phobius"/>
    </source>
</evidence>
<feature type="transmembrane region" description="Helical" evidence="4">
    <location>
        <begin position="245"/>
        <end position="264"/>
    </location>
</feature>
<dbReference type="PANTHER" id="PTHR11360">
    <property type="entry name" value="MONOCARBOXYLATE TRANSPORTER"/>
    <property type="match status" value="1"/>
</dbReference>
<comment type="caution">
    <text evidence="6">The sequence shown here is derived from an EMBL/GenBank/DDBJ whole genome shotgun (WGS) entry which is preliminary data.</text>
</comment>
<feature type="compositionally biased region" description="Polar residues" evidence="3">
    <location>
        <begin position="43"/>
        <end position="56"/>
    </location>
</feature>
<evidence type="ECO:0000313" key="6">
    <source>
        <dbReference type="EMBL" id="GMG37465.1"/>
    </source>
</evidence>
<keyword evidence="4" id="KW-1133">Transmembrane helix</keyword>
<organism evidence="6 7">
    <name type="scientific">Ambrosiozyma monospora</name>
    <name type="common">Yeast</name>
    <name type="synonym">Endomycopsis monosporus</name>
    <dbReference type="NCBI Taxonomy" id="43982"/>
    <lineage>
        <taxon>Eukaryota</taxon>
        <taxon>Fungi</taxon>
        <taxon>Dikarya</taxon>
        <taxon>Ascomycota</taxon>
        <taxon>Saccharomycotina</taxon>
        <taxon>Pichiomycetes</taxon>
        <taxon>Pichiales</taxon>
        <taxon>Pichiaceae</taxon>
        <taxon>Ambrosiozyma</taxon>
    </lineage>
</organism>
<feature type="transmembrane region" description="Helical" evidence="4">
    <location>
        <begin position="213"/>
        <end position="233"/>
    </location>
</feature>
<dbReference type="InterPro" id="IPR020846">
    <property type="entry name" value="MFS_dom"/>
</dbReference>
<dbReference type="InterPro" id="IPR036259">
    <property type="entry name" value="MFS_trans_sf"/>
</dbReference>
<feature type="transmembrane region" description="Helical" evidence="4">
    <location>
        <begin position="332"/>
        <end position="351"/>
    </location>
</feature>
<keyword evidence="4" id="KW-0472">Membrane</keyword>